<comment type="subcellular location">
    <subcellularLocation>
        <location evidence="1">Nucleus</location>
    </subcellularLocation>
</comment>
<keyword evidence="16" id="KW-1185">Reference proteome</keyword>
<dbReference type="Pfam" id="PF13912">
    <property type="entry name" value="zf-C2H2_6"/>
    <property type="match status" value="1"/>
</dbReference>
<dbReference type="PROSITE" id="PS50157">
    <property type="entry name" value="ZINC_FINGER_C2H2_2"/>
    <property type="match status" value="6"/>
</dbReference>
<dbReference type="GO" id="GO:0003677">
    <property type="term" value="F:DNA binding"/>
    <property type="evidence" value="ECO:0007669"/>
    <property type="project" value="UniProtKB-KW"/>
</dbReference>
<keyword evidence="6" id="KW-0805">Transcription regulation</keyword>
<evidence type="ECO:0000256" key="12">
    <source>
        <dbReference type="PROSITE-ProRule" id="PRU01263"/>
    </source>
</evidence>
<evidence type="ECO:0000259" key="14">
    <source>
        <dbReference type="PROSITE" id="PS51915"/>
    </source>
</evidence>
<dbReference type="PROSITE" id="PS51915">
    <property type="entry name" value="ZAD"/>
    <property type="match status" value="1"/>
</dbReference>
<feature type="binding site" evidence="12">
    <location>
        <position position="63"/>
    </location>
    <ligand>
        <name>Zn(2+)</name>
        <dbReference type="ChEBI" id="CHEBI:29105"/>
    </ligand>
</feature>
<evidence type="ECO:0000256" key="2">
    <source>
        <dbReference type="ARBA" id="ARBA00022723"/>
    </source>
</evidence>
<dbReference type="InterPro" id="IPR036236">
    <property type="entry name" value="Znf_C2H2_sf"/>
</dbReference>
<dbReference type="FunFam" id="3.30.160.60:FF:001485">
    <property type="entry name" value="Krueppel-related zinc finger protein"/>
    <property type="match status" value="1"/>
</dbReference>
<evidence type="ECO:0000256" key="5">
    <source>
        <dbReference type="ARBA" id="ARBA00022833"/>
    </source>
</evidence>
<feature type="domain" description="C2H2-type" evidence="13">
    <location>
        <begin position="427"/>
        <end position="454"/>
    </location>
</feature>
<dbReference type="Gene3D" id="3.30.160.60">
    <property type="entry name" value="Classic Zinc Finger"/>
    <property type="match status" value="5"/>
</dbReference>
<keyword evidence="3" id="KW-0677">Repeat</keyword>
<evidence type="ECO:0000256" key="6">
    <source>
        <dbReference type="ARBA" id="ARBA00023015"/>
    </source>
</evidence>
<evidence type="ECO:0000313" key="16">
    <source>
        <dbReference type="Proteomes" id="UP001516400"/>
    </source>
</evidence>
<dbReference type="SUPFAM" id="SSF57716">
    <property type="entry name" value="Glucocorticoid receptor-like (DNA-binding domain)"/>
    <property type="match status" value="1"/>
</dbReference>
<proteinExistence type="inferred from homology"/>
<comment type="caution">
    <text evidence="15">The sequence shown here is derived from an EMBL/GenBank/DDBJ whole genome shotgun (WGS) entry which is preliminary data.</text>
</comment>
<evidence type="ECO:0000256" key="3">
    <source>
        <dbReference type="ARBA" id="ARBA00022737"/>
    </source>
</evidence>
<keyword evidence="4 11" id="KW-0863">Zinc-finger</keyword>
<feature type="domain" description="C2H2-type" evidence="13">
    <location>
        <begin position="399"/>
        <end position="426"/>
    </location>
</feature>
<dbReference type="Pfam" id="PF00096">
    <property type="entry name" value="zf-C2H2"/>
    <property type="match status" value="3"/>
</dbReference>
<keyword evidence="9" id="KW-0539">Nucleus</keyword>
<accession>A0ABD2NDD1</accession>
<dbReference type="EMBL" id="JABFTP020000103">
    <property type="protein sequence ID" value="KAL3276519.1"/>
    <property type="molecule type" value="Genomic_DNA"/>
</dbReference>
<dbReference type="SUPFAM" id="SSF57667">
    <property type="entry name" value="beta-beta-alpha zinc fingers"/>
    <property type="match status" value="4"/>
</dbReference>
<protein>
    <submittedName>
        <fullName evidence="15">Uncharacterized protein</fullName>
    </submittedName>
</protein>
<dbReference type="FunFam" id="3.30.160.60:FF:000624">
    <property type="entry name" value="zinc finger protein 697"/>
    <property type="match status" value="1"/>
</dbReference>
<name>A0ABD2NDD1_9CUCU</name>
<dbReference type="SMART" id="SM00355">
    <property type="entry name" value="ZnF_C2H2"/>
    <property type="match status" value="10"/>
</dbReference>
<keyword evidence="7" id="KW-0238">DNA-binding</keyword>
<evidence type="ECO:0000256" key="4">
    <source>
        <dbReference type="ARBA" id="ARBA00022771"/>
    </source>
</evidence>
<evidence type="ECO:0000256" key="8">
    <source>
        <dbReference type="ARBA" id="ARBA00023163"/>
    </source>
</evidence>
<comment type="similarity">
    <text evidence="10">Belongs to the snail C2H2-type zinc-finger protein family.</text>
</comment>
<dbReference type="SMART" id="SM00868">
    <property type="entry name" value="zf-AD"/>
    <property type="match status" value="1"/>
</dbReference>
<dbReference type="InterPro" id="IPR050527">
    <property type="entry name" value="Snail/Krueppel_Znf"/>
</dbReference>
<evidence type="ECO:0000256" key="7">
    <source>
        <dbReference type="ARBA" id="ARBA00023125"/>
    </source>
</evidence>
<evidence type="ECO:0000256" key="11">
    <source>
        <dbReference type="PROSITE-ProRule" id="PRU00042"/>
    </source>
</evidence>
<evidence type="ECO:0000313" key="15">
    <source>
        <dbReference type="EMBL" id="KAL3276519.1"/>
    </source>
</evidence>
<evidence type="ECO:0000256" key="10">
    <source>
        <dbReference type="ARBA" id="ARBA00037948"/>
    </source>
</evidence>
<dbReference type="Proteomes" id="UP001516400">
    <property type="component" value="Unassembled WGS sequence"/>
</dbReference>
<evidence type="ECO:0000259" key="13">
    <source>
        <dbReference type="PROSITE" id="PS50157"/>
    </source>
</evidence>
<dbReference type="InterPro" id="IPR012934">
    <property type="entry name" value="Znf_AD"/>
</dbReference>
<sequence length="498" mass="59182">MNVRPIYPRSEKCRICFEYKMIHTNLINKIIIEAEISICIIDMLEIITSDHLERDENYPSSICIECLELAKASYLFKIKYEKSLQFLDNLNKREIKQELMQEELNTNSDEDFIIKIMEEHEESVTDDNQIETLEILETNQIGEVEKHEESVNSDLYVKHHTCSINRDMSSSDNFYNCSTVPLEEERLHKCSYCNQKLPSDQFVVHIKQHKMKIFKCDECKRVFRKINHLNGHRVKAHIKEFPFKCEYCQKGFVIQKNYECHLLLHSKEELPHECSHCLKRFSNPLHLRRHLFRHTEVGNYSSKYKVLKCHQCLKIFANFKEMNLHTCDHEKLSMSNSMKQGSNKAKCDICHKFYNSKKLLYIHVRNAHWPDMKKLCSVCGLLVRNIKHHMLQHEEDKPHACSVCDKRFGLKQQLGKHMNIHTGQKKFICSVCAKVFNNLYNLQVHERIHIGQRNHICVICDKAFLEKSYLKKHMNVHQNKCKHFLNEFLFIELNRVLT</sequence>
<keyword evidence="8" id="KW-0804">Transcription</keyword>
<evidence type="ECO:0000256" key="1">
    <source>
        <dbReference type="ARBA" id="ARBA00004123"/>
    </source>
</evidence>
<keyword evidence="2 12" id="KW-0479">Metal-binding</keyword>
<dbReference type="AlphaFoldDB" id="A0ABD2NDD1"/>
<feature type="domain" description="C2H2-type" evidence="13">
    <location>
        <begin position="214"/>
        <end position="242"/>
    </location>
</feature>
<feature type="binding site" evidence="12">
    <location>
        <position position="16"/>
    </location>
    <ligand>
        <name>Zn(2+)</name>
        <dbReference type="ChEBI" id="CHEBI:29105"/>
    </ligand>
</feature>
<organism evidence="15 16">
    <name type="scientific">Cryptolaemus montrouzieri</name>
    <dbReference type="NCBI Taxonomy" id="559131"/>
    <lineage>
        <taxon>Eukaryota</taxon>
        <taxon>Metazoa</taxon>
        <taxon>Ecdysozoa</taxon>
        <taxon>Arthropoda</taxon>
        <taxon>Hexapoda</taxon>
        <taxon>Insecta</taxon>
        <taxon>Pterygota</taxon>
        <taxon>Neoptera</taxon>
        <taxon>Endopterygota</taxon>
        <taxon>Coleoptera</taxon>
        <taxon>Polyphaga</taxon>
        <taxon>Cucujiformia</taxon>
        <taxon>Coccinelloidea</taxon>
        <taxon>Coccinellidae</taxon>
        <taxon>Scymninae</taxon>
        <taxon>Scymnini</taxon>
        <taxon>Cryptolaemus</taxon>
    </lineage>
</organism>
<dbReference type="GO" id="GO:0008270">
    <property type="term" value="F:zinc ion binding"/>
    <property type="evidence" value="ECO:0007669"/>
    <property type="project" value="UniProtKB-UniRule"/>
</dbReference>
<dbReference type="InterPro" id="IPR013087">
    <property type="entry name" value="Znf_C2H2_type"/>
</dbReference>
<keyword evidence="5 12" id="KW-0862">Zinc</keyword>
<feature type="domain" description="C2H2-type" evidence="13">
    <location>
        <begin position="455"/>
        <end position="482"/>
    </location>
</feature>
<dbReference type="GO" id="GO:0005634">
    <property type="term" value="C:nucleus"/>
    <property type="evidence" value="ECO:0007669"/>
    <property type="project" value="UniProtKB-SubCell"/>
</dbReference>
<feature type="domain" description="C2H2-type" evidence="13">
    <location>
        <begin position="272"/>
        <end position="295"/>
    </location>
</feature>
<feature type="domain" description="ZAD" evidence="14">
    <location>
        <begin position="11"/>
        <end position="90"/>
    </location>
</feature>
<dbReference type="PANTHER" id="PTHR24388">
    <property type="entry name" value="ZINC FINGER PROTEIN"/>
    <property type="match status" value="1"/>
</dbReference>
<evidence type="ECO:0000256" key="9">
    <source>
        <dbReference type="ARBA" id="ARBA00023242"/>
    </source>
</evidence>
<reference evidence="15 16" key="1">
    <citation type="journal article" date="2021" name="BMC Biol.">
        <title>Horizontally acquired antibacterial genes associated with adaptive radiation of ladybird beetles.</title>
        <authorList>
            <person name="Li H.S."/>
            <person name="Tang X.F."/>
            <person name="Huang Y.H."/>
            <person name="Xu Z.Y."/>
            <person name="Chen M.L."/>
            <person name="Du X.Y."/>
            <person name="Qiu B.Y."/>
            <person name="Chen P.T."/>
            <person name="Zhang W."/>
            <person name="Slipinski A."/>
            <person name="Escalona H.E."/>
            <person name="Waterhouse R.M."/>
            <person name="Zwick A."/>
            <person name="Pang H."/>
        </authorList>
    </citation>
    <scope>NUCLEOTIDE SEQUENCE [LARGE SCALE GENOMIC DNA]</scope>
    <source>
        <strain evidence="15">SYSU2018</strain>
    </source>
</reference>
<gene>
    <name evidence="15" type="ORF">HHI36_011896</name>
</gene>
<feature type="binding site" evidence="12">
    <location>
        <position position="66"/>
    </location>
    <ligand>
        <name>Zn(2+)</name>
        <dbReference type="ChEBI" id="CHEBI:29105"/>
    </ligand>
</feature>
<feature type="binding site" evidence="12">
    <location>
        <position position="13"/>
    </location>
    <ligand>
        <name>Zn(2+)</name>
        <dbReference type="ChEBI" id="CHEBI:29105"/>
    </ligand>
</feature>
<dbReference type="PANTHER" id="PTHR24388:SF54">
    <property type="entry name" value="PROTEIN ESCARGOT"/>
    <property type="match status" value="1"/>
</dbReference>
<dbReference type="PROSITE" id="PS00028">
    <property type="entry name" value="ZINC_FINGER_C2H2_1"/>
    <property type="match status" value="8"/>
</dbReference>
<dbReference type="FunFam" id="3.30.160.60:FF:000446">
    <property type="entry name" value="Zinc finger protein"/>
    <property type="match status" value="1"/>
</dbReference>
<feature type="domain" description="C2H2-type" evidence="13">
    <location>
        <begin position="243"/>
        <end position="270"/>
    </location>
</feature>